<dbReference type="AlphaFoldDB" id="A0A8T2U0R1"/>
<dbReference type="OrthoDB" id="409561at2759"/>
<dbReference type="InterPro" id="IPR027417">
    <property type="entry name" value="P-loop_NTPase"/>
</dbReference>
<protein>
    <recommendedName>
        <fullName evidence="4">Sulfotransferase domain-containing protein</fullName>
    </recommendedName>
</protein>
<evidence type="ECO:0008006" key="4">
    <source>
        <dbReference type="Google" id="ProtNLM"/>
    </source>
</evidence>
<evidence type="ECO:0000256" key="1">
    <source>
        <dbReference type="ARBA" id="ARBA00022528"/>
    </source>
</evidence>
<keyword evidence="1" id="KW-0150">Chloroplast</keyword>
<sequence length="314" mass="36093">MTSVQSCALPLRKASFYSVRSKHFSIGELLSKPDCLLRRRRILCRISASAVSMEERTPIVPTWAKPLVCSGNVSCCDGECEYLHLSKEQRMEPCVSPPDGGKLVICAGPERSGSTWLFNALRFLLETTGQRVHSYWINHLTQSKLIQRGYKRTSDAAHILVKTHKWSEDWDPTSADLIVLTERDICGVVNSYIRVGWLPKDMRYLKSYIVDYLKDHNRWKEVAHLIIHYEDIADVGGRELLCLNQLLNLLHFNSMDVASISERIKNIPVPQYGPDPVTKLWPRHTKESDKNFARRPSLSEEECRDLREHAIQFM</sequence>
<accession>A0A8T2U0R1</accession>
<organism evidence="2 3">
    <name type="scientific">Ceratopteris richardii</name>
    <name type="common">Triangle waterfern</name>
    <dbReference type="NCBI Taxonomy" id="49495"/>
    <lineage>
        <taxon>Eukaryota</taxon>
        <taxon>Viridiplantae</taxon>
        <taxon>Streptophyta</taxon>
        <taxon>Embryophyta</taxon>
        <taxon>Tracheophyta</taxon>
        <taxon>Polypodiopsida</taxon>
        <taxon>Polypodiidae</taxon>
        <taxon>Polypodiales</taxon>
        <taxon>Pteridineae</taxon>
        <taxon>Pteridaceae</taxon>
        <taxon>Parkerioideae</taxon>
        <taxon>Ceratopteris</taxon>
    </lineage>
</organism>
<dbReference type="OMA" id="ECEYLHL"/>
<dbReference type="EMBL" id="CM035416">
    <property type="protein sequence ID" value="KAH7426259.1"/>
    <property type="molecule type" value="Genomic_DNA"/>
</dbReference>
<proteinExistence type="predicted"/>
<dbReference type="SUPFAM" id="SSF52540">
    <property type="entry name" value="P-loop containing nucleoside triphosphate hydrolases"/>
    <property type="match status" value="1"/>
</dbReference>
<comment type="caution">
    <text evidence="2">The sequence shown here is derived from an EMBL/GenBank/DDBJ whole genome shotgun (WGS) entry which is preliminary data.</text>
</comment>
<name>A0A8T2U0R1_CERRI</name>
<keyword evidence="1" id="KW-0934">Plastid</keyword>
<keyword evidence="3" id="KW-1185">Reference proteome</keyword>
<evidence type="ECO:0000313" key="2">
    <source>
        <dbReference type="EMBL" id="KAH7426259.1"/>
    </source>
</evidence>
<dbReference type="Proteomes" id="UP000825935">
    <property type="component" value="Chromosome 11"/>
</dbReference>
<evidence type="ECO:0000313" key="3">
    <source>
        <dbReference type="Proteomes" id="UP000825935"/>
    </source>
</evidence>
<gene>
    <name evidence="2" type="ORF">KP509_11G092500</name>
</gene>
<reference evidence="2" key="1">
    <citation type="submission" date="2021-08" db="EMBL/GenBank/DDBJ databases">
        <title>WGS assembly of Ceratopteris richardii.</title>
        <authorList>
            <person name="Marchant D.B."/>
            <person name="Chen G."/>
            <person name="Jenkins J."/>
            <person name="Shu S."/>
            <person name="Leebens-Mack J."/>
            <person name="Grimwood J."/>
            <person name="Schmutz J."/>
            <person name="Soltis P."/>
            <person name="Soltis D."/>
            <person name="Chen Z.-H."/>
        </authorList>
    </citation>
    <scope>NUCLEOTIDE SEQUENCE</scope>
    <source>
        <strain evidence="2">Whitten #5841</strain>
        <tissue evidence="2">Leaf</tissue>
    </source>
</reference>